<accession>A0A2A6Z9V0</accession>
<keyword evidence="5" id="KW-1185">Reference proteome</keyword>
<dbReference type="AlphaFoldDB" id="A0A2A6Z9V0"/>
<dbReference type="InterPro" id="IPR038109">
    <property type="entry name" value="DNA_bind_recomb_sf"/>
</dbReference>
<dbReference type="Pfam" id="PF13408">
    <property type="entry name" value="Zn_ribbon_recom"/>
    <property type="match status" value="1"/>
</dbReference>
<evidence type="ECO:0000259" key="3">
    <source>
        <dbReference type="PROSITE" id="PS51737"/>
    </source>
</evidence>
<gene>
    <name evidence="4" type="ORF">CGS46_09270</name>
</gene>
<sequence>MARKSRKNMMPQAVTQEAVQQNEKELLRTAAYARLSVENGGHETEDSLHTQILQIHNYIRGNPELTLTDTYADNGFTGTRFDRPEFERMMQDVRIGKIQCIVVKDLSRFGRDYIETGSYLETIFPMLHVRFIAINDDFDNIRQSDVDGLAVPIKNMVNSLYAKDISKKISLSYQMRREKGIPTSWCTPYGYQLNQQGNKLEATEDAKWVKLIYQWYLAGVSTNEIARRLEFLEVARPNERLNRKLHEGDDPTYNKWHPSTVLRILNSSAYIGELVSGKTQTASYKGIGLHPVEKREWHIVENAHEAIILKSDFEKVQARREQNKEKRERAMARSKATREKCYNHLSGMVYCGCCRRNMTFERRVHGTVKETHYGVFICKRKKNTTPCAYHAVPEKMLMMVAMDQIHHLVSTMCEEEKLVKDMMRGSNLDSARSIKMKENSILFRIQEAEERRLRLYEDYKAEILDEDEYSQLKEHYIAEKQRLEHELQKQRQRALELEKRIRICDAQMERMRGILNQNEFDEELVHELIKRIYVGMDNSVEVEFKCSDPYQEVLAIMSEVQNE</sequence>
<protein>
    <recommendedName>
        <fullName evidence="3">Recombinase domain-containing protein</fullName>
    </recommendedName>
</protein>
<name>A0A2A6Z9V0_9FIRM</name>
<dbReference type="InterPro" id="IPR036162">
    <property type="entry name" value="Resolvase-like_N_sf"/>
</dbReference>
<dbReference type="InterPro" id="IPR050639">
    <property type="entry name" value="SSR_resolvase"/>
</dbReference>
<dbReference type="GO" id="GO:0003677">
    <property type="term" value="F:DNA binding"/>
    <property type="evidence" value="ECO:0007669"/>
    <property type="project" value="InterPro"/>
</dbReference>
<dbReference type="Pfam" id="PF07508">
    <property type="entry name" value="Recombinase"/>
    <property type="match status" value="1"/>
</dbReference>
<dbReference type="EMBL" id="NMTQ01000034">
    <property type="protein sequence ID" value="PDX58117.1"/>
    <property type="molecule type" value="Genomic_DNA"/>
</dbReference>
<proteinExistence type="predicted"/>
<dbReference type="InterPro" id="IPR011109">
    <property type="entry name" value="DNA_bind_recombinase_dom"/>
</dbReference>
<evidence type="ECO:0000256" key="2">
    <source>
        <dbReference type="SAM" id="MobiDB-lite"/>
    </source>
</evidence>
<dbReference type="PANTHER" id="PTHR30461:SF23">
    <property type="entry name" value="DNA RECOMBINASE-RELATED"/>
    <property type="match status" value="1"/>
</dbReference>
<feature type="coiled-coil region" evidence="1">
    <location>
        <begin position="466"/>
        <end position="507"/>
    </location>
</feature>
<dbReference type="PANTHER" id="PTHR30461">
    <property type="entry name" value="DNA-INVERTASE FROM LAMBDOID PROPHAGE"/>
    <property type="match status" value="1"/>
</dbReference>
<dbReference type="InterPro" id="IPR006119">
    <property type="entry name" value="Resolv_N"/>
</dbReference>
<evidence type="ECO:0000256" key="1">
    <source>
        <dbReference type="SAM" id="Coils"/>
    </source>
</evidence>
<dbReference type="PROSITE" id="PS51737">
    <property type="entry name" value="RECOMBINASE_DNA_BIND"/>
    <property type="match status" value="1"/>
</dbReference>
<dbReference type="SUPFAM" id="SSF53041">
    <property type="entry name" value="Resolvase-like"/>
    <property type="match status" value="1"/>
</dbReference>
<comment type="caution">
    <text evidence="4">The sequence shown here is derived from an EMBL/GenBank/DDBJ whole genome shotgun (WGS) entry which is preliminary data.</text>
</comment>
<dbReference type="Pfam" id="PF00239">
    <property type="entry name" value="Resolvase"/>
    <property type="match status" value="1"/>
</dbReference>
<keyword evidence="1" id="KW-0175">Coiled coil</keyword>
<dbReference type="InterPro" id="IPR025827">
    <property type="entry name" value="Zn_ribbon_recom_dom"/>
</dbReference>
<dbReference type="Gene3D" id="3.90.1750.20">
    <property type="entry name" value="Putative Large Serine Recombinase, Chain B, Domain 2"/>
    <property type="match status" value="1"/>
</dbReference>
<dbReference type="Proteomes" id="UP000220752">
    <property type="component" value="Unassembled WGS sequence"/>
</dbReference>
<evidence type="ECO:0000313" key="4">
    <source>
        <dbReference type="EMBL" id="PDX58117.1"/>
    </source>
</evidence>
<dbReference type="Gene3D" id="3.40.50.1390">
    <property type="entry name" value="Resolvase, N-terminal catalytic domain"/>
    <property type="match status" value="1"/>
</dbReference>
<evidence type="ECO:0000313" key="5">
    <source>
        <dbReference type="Proteomes" id="UP000220752"/>
    </source>
</evidence>
<reference evidence="4 5" key="1">
    <citation type="journal article" date="2017" name="Front. Microbiol.">
        <title>New Insights into the Diversity of the Genus Faecalibacterium.</title>
        <authorList>
            <person name="Benevides L."/>
            <person name="Burman S."/>
            <person name="Martin R."/>
            <person name="Robert V."/>
            <person name="Thomas M."/>
            <person name="Miquel S."/>
            <person name="Chain F."/>
            <person name="Sokol H."/>
            <person name="Bermudez-Humaran L.G."/>
            <person name="Morrison M."/>
            <person name="Langella P."/>
            <person name="Azevedo V.A."/>
            <person name="Chatel J.M."/>
            <person name="Soares S."/>
        </authorList>
    </citation>
    <scope>NUCLEOTIDE SEQUENCE [LARGE SCALE GENOMIC DNA]</scope>
    <source>
        <strain evidence="5">CNCM I-4540</strain>
    </source>
</reference>
<organism evidence="4 5">
    <name type="scientific">Faecalibacterium langellae</name>
    <dbReference type="NCBI Taxonomy" id="3435293"/>
    <lineage>
        <taxon>Bacteria</taxon>
        <taxon>Bacillati</taxon>
        <taxon>Bacillota</taxon>
        <taxon>Clostridia</taxon>
        <taxon>Eubacteriales</taxon>
        <taxon>Oscillospiraceae</taxon>
        <taxon>Faecalibacterium</taxon>
    </lineage>
</organism>
<feature type="region of interest" description="Disordered" evidence="2">
    <location>
        <begin position="1"/>
        <end position="20"/>
    </location>
</feature>
<dbReference type="SMART" id="SM00857">
    <property type="entry name" value="Resolvase"/>
    <property type="match status" value="1"/>
</dbReference>
<dbReference type="GO" id="GO:0000150">
    <property type="term" value="F:DNA strand exchange activity"/>
    <property type="evidence" value="ECO:0007669"/>
    <property type="project" value="InterPro"/>
</dbReference>
<feature type="domain" description="Recombinase" evidence="3">
    <location>
        <begin position="188"/>
        <end position="326"/>
    </location>
</feature>